<evidence type="ECO:0000256" key="7">
    <source>
        <dbReference type="ARBA" id="ARBA00022741"/>
    </source>
</evidence>
<dbReference type="InterPro" id="IPR023465">
    <property type="entry name" value="Riboflavin_kinase_dom_sf"/>
</dbReference>
<dbReference type="GO" id="GO:0009398">
    <property type="term" value="P:FMN biosynthetic process"/>
    <property type="evidence" value="ECO:0007669"/>
    <property type="project" value="UniProtKB-UniRule"/>
</dbReference>
<dbReference type="OrthoDB" id="9803667at2"/>
<dbReference type="SMART" id="SM00904">
    <property type="entry name" value="Flavokinase"/>
    <property type="match status" value="1"/>
</dbReference>
<evidence type="ECO:0000256" key="8">
    <source>
        <dbReference type="ARBA" id="ARBA00022777"/>
    </source>
</evidence>
<keyword evidence="10 14" id="KW-0067">ATP-binding</keyword>
<dbReference type="EMBL" id="FQVI01000004">
    <property type="protein sequence ID" value="SHE70713.1"/>
    <property type="molecule type" value="Genomic_DNA"/>
</dbReference>
<dbReference type="GO" id="GO:0005524">
    <property type="term" value="F:ATP binding"/>
    <property type="evidence" value="ECO:0007669"/>
    <property type="project" value="UniProtKB-UniRule"/>
</dbReference>
<dbReference type="PANTHER" id="PTHR22749:SF6">
    <property type="entry name" value="RIBOFLAVIN KINASE"/>
    <property type="match status" value="1"/>
</dbReference>
<evidence type="ECO:0000256" key="6">
    <source>
        <dbReference type="ARBA" id="ARBA00022695"/>
    </source>
</evidence>
<evidence type="ECO:0000256" key="3">
    <source>
        <dbReference type="ARBA" id="ARBA00022630"/>
    </source>
</evidence>
<dbReference type="SUPFAM" id="SSF82114">
    <property type="entry name" value="Riboflavin kinase-like"/>
    <property type="match status" value="1"/>
</dbReference>
<dbReference type="GO" id="GO:0003919">
    <property type="term" value="F:FMN adenylyltransferase activity"/>
    <property type="evidence" value="ECO:0007669"/>
    <property type="project" value="UniProtKB-UniRule"/>
</dbReference>
<evidence type="ECO:0000313" key="17">
    <source>
        <dbReference type="Proteomes" id="UP000184245"/>
    </source>
</evidence>
<dbReference type="NCBIfam" id="TIGR00083">
    <property type="entry name" value="ribF"/>
    <property type="match status" value="1"/>
</dbReference>
<protein>
    <recommendedName>
        <fullName evidence="14">Riboflavin biosynthesis protein</fullName>
    </recommendedName>
    <domain>
        <recommendedName>
            <fullName evidence="14">Riboflavin kinase</fullName>
            <ecNumber evidence="14">2.7.1.26</ecNumber>
        </recommendedName>
        <alternativeName>
            <fullName evidence="14">Flavokinase</fullName>
        </alternativeName>
    </domain>
    <domain>
        <recommendedName>
            <fullName evidence="14">FMN adenylyltransferase</fullName>
            <ecNumber evidence="14">2.7.7.2</ecNumber>
        </recommendedName>
        <alternativeName>
            <fullName evidence="14">FAD pyrophosphorylase</fullName>
        </alternativeName>
        <alternativeName>
            <fullName evidence="14">FAD synthase</fullName>
        </alternativeName>
    </domain>
</protein>
<organism evidence="16 17">
    <name type="scientific">Lactonifactor longoviformis DSM 17459</name>
    <dbReference type="NCBI Taxonomy" id="1122155"/>
    <lineage>
        <taxon>Bacteria</taxon>
        <taxon>Bacillati</taxon>
        <taxon>Bacillota</taxon>
        <taxon>Clostridia</taxon>
        <taxon>Eubacteriales</taxon>
        <taxon>Clostridiaceae</taxon>
        <taxon>Lactonifactor</taxon>
    </lineage>
</organism>
<dbReference type="AlphaFoldDB" id="A0A1M4VPE2"/>
<dbReference type="Proteomes" id="UP000184245">
    <property type="component" value="Unassembled WGS sequence"/>
</dbReference>
<dbReference type="InterPro" id="IPR014729">
    <property type="entry name" value="Rossmann-like_a/b/a_fold"/>
</dbReference>
<reference evidence="16 17" key="1">
    <citation type="submission" date="2016-11" db="EMBL/GenBank/DDBJ databases">
        <authorList>
            <person name="Jaros S."/>
            <person name="Januszkiewicz K."/>
            <person name="Wedrychowicz H."/>
        </authorList>
    </citation>
    <scope>NUCLEOTIDE SEQUENCE [LARGE SCALE GENOMIC DNA]</scope>
    <source>
        <strain evidence="16 17">DSM 17459</strain>
    </source>
</reference>
<dbReference type="GO" id="GO:0009231">
    <property type="term" value="P:riboflavin biosynthetic process"/>
    <property type="evidence" value="ECO:0007669"/>
    <property type="project" value="InterPro"/>
</dbReference>
<dbReference type="FunFam" id="3.40.50.620:FF:000021">
    <property type="entry name" value="Riboflavin biosynthesis protein"/>
    <property type="match status" value="1"/>
</dbReference>
<dbReference type="GO" id="GO:0008531">
    <property type="term" value="F:riboflavin kinase activity"/>
    <property type="evidence" value="ECO:0007669"/>
    <property type="project" value="UniProtKB-UniRule"/>
</dbReference>
<dbReference type="PIRSF" id="PIRSF004491">
    <property type="entry name" value="FAD_Synth"/>
    <property type="match status" value="1"/>
</dbReference>
<dbReference type="InterPro" id="IPR023468">
    <property type="entry name" value="Riboflavin_kinase"/>
</dbReference>
<evidence type="ECO:0000256" key="11">
    <source>
        <dbReference type="ARBA" id="ARBA00023268"/>
    </source>
</evidence>
<keyword evidence="7 14" id="KW-0547">Nucleotide-binding</keyword>
<comment type="catalytic activity">
    <reaction evidence="12 14">
        <text>riboflavin + ATP = FMN + ADP + H(+)</text>
        <dbReference type="Rhea" id="RHEA:14357"/>
        <dbReference type="ChEBI" id="CHEBI:15378"/>
        <dbReference type="ChEBI" id="CHEBI:30616"/>
        <dbReference type="ChEBI" id="CHEBI:57986"/>
        <dbReference type="ChEBI" id="CHEBI:58210"/>
        <dbReference type="ChEBI" id="CHEBI:456216"/>
        <dbReference type="EC" id="2.7.1.26"/>
    </reaction>
</comment>
<dbReference type="InterPro" id="IPR002606">
    <property type="entry name" value="Riboflavin_kinase_bac"/>
</dbReference>
<dbReference type="SUPFAM" id="SSF52374">
    <property type="entry name" value="Nucleotidylyl transferase"/>
    <property type="match status" value="1"/>
</dbReference>
<comment type="pathway">
    <text evidence="2 14">Cofactor biosynthesis; FMN biosynthesis; FMN from riboflavin (ATP route): step 1/1.</text>
</comment>
<keyword evidence="6 14" id="KW-0548">Nucleotidyltransferase</keyword>
<evidence type="ECO:0000256" key="10">
    <source>
        <dbReference type="ARBA" id="ARBA00022840"/>
    </source>
</evidence>
<evidence type="ECO:0000256" key="12">
    <source>
        <dbReference type="ARBA" id="ARBA00047880"/>
    </source>
</evidence>
<dbReference type="InterPro" id="IPR015864">
    <property type="entry name" value="FAD_synthase"/>
</dbReference>
<dbReference type="InterPro" id="IPR015865">
    <property type="entry name" value="Riboflavin_kinase_bac/euk"/>
</dbReference>
<dbReference type="EC" id="2.7.1.26" evidence="14"/>
<comment type="catalytic activity">
    <reaction evidence="13 14">
        <text>FMN + ATP + H(+) = FAD + diphosphate</text>
        <dbReference type="Rhea" id="RHEA:17237"/>
        <dbReference type="ChEBI" id="CHEBI:15378"/>
        <dbReference type="ChEBI" id="CHEBI:30616"/>
        <dbReference type="ChEBI" id="CHEBI:33019"/>
        <dbReference type="ChEBI" id="CHEBI:57692"/>
        <dbReference type="ChEBI" id="CHEBI:58210"/>
        <dbReference type="EC" id="2.7.7.2"/>
    </reaction>
</comment>
<dbReference type="Gene3D" id="3.40.50.620">
    <property type="entry name" value="HUPs"/>
    <property type="match status" value="1"/>
</dbReference>
<evidence type="ECO:0000256" key="4">
    <source>
        <dbReference type="ARBA" id="ARBA00022643"/>
    </source>
</evidence>
<keyword evidence="11" id="KW-0511">Multifunctional enzyme</keyword>
<dbReference type="UniPathway" id="UPA00276">
    <property type="reaction ID" value="UER00406"/>
</dbReference>
<comment type="similarity">
    <text evidence="14">Belongs to the ribF family.</text>
</comment>
<dbReference type="InterPro" id="IPR004821">
    <property type="entry name" value="Cyt_trans-like"/>
</dbReference>
<keyword evidence="17" id="KW-1185">Reference proteome</keyword>
<evidence type="ECO:0000259" key="15">
    <source>
        <dbReference type="SMART" id="SM00904"/>
    </source>
</evidence>
<dbReference type="PANTHER" id="PTHR22749">
    <property type="entry name" value="RIBOFLAVIN KINASE/FMN ADENYLYLTRANSFERASE"/>
    <property type="match status" value="1"/>
</dbReference>
<evidence type="ECO:0000256" key="9">
    <source>
        <dbReference type="ARBA" id="ARBA00022827"/>
    </source>
</evidence>
<dbReference type="STRING" id="1122155.SAMN02745158_01326"/>
<gene>
    <name evidence="16" type="ORF">SAMN02745158_01326</name>
</gene>
<keyword evidence="5 14" id="KW-0808">Transferase</keyword>
<dbReference type="Pfam" id="PF01687">
    <property type="entry name" value="Flavokinase"/>
    <property type="match status" value="1"/>
</dbReference>
<feature type="domain" description="Riboflavin kinase" evidence="15">
    <location>
        <begin position="180"/>
        <end position="304"/>
    </location>
</feature>
<evidence type="ECO:0000256" key="2">
    <source>
        <dbReference type="ARBA" id="ARBA00005201"/>
    </source>
</evidence>
<name>A0A1M4VPE2_9CLOT</name>
<dbReference type="Pfam" id="PF06574">
    <property type="entry name" value="FAD_syn"/>
    <property type="match status" value="1"/>
</dbReference>
<dbReference type="CDD" id="cd02064">
    <property type="entry name" value="FAD_synthetase_N"/>
    <property type="match status" value="1"/>
</dbReference>
<dbReference type="RefSeq" id="WP_072850132.1">
    <property type="nucleotide sequence ID" value="NZ_FQVI01000004.1"/>
</dbReference>
<evidence type="ECO:0000313" key="16">
    <source>
        <dbReference type="EMBL" id="SHE70713.1"/>
    </source>
</evidence>
<dbReference type="NCBIfam" id="NF004162">
    <property type="entry name" value="PRK05627.1-5"/>
    <property type="match status" value="1"/>
</dbReference>
<evidence type="ECO:0000256" key="14">
    <source>
        <dbReference type="PIRNR" id="PIRNR004491"/>
    </source>
</evidence>
<proteinExistence type="inferred from homology"/>
<dbReference type="Gene3D" id="2.40.30.30">
    <property type="entry name" value="Riboflavin kinase-like"/>
    <property type="match status" value="1"/>
</dbReference>
<evidence type="ECO:0000256" key="13">
    <source>
        <dbReference type="ARBA" id="ARBA00049494"/>
    </source>
</evidence>
<dbReference type="UniPathway" id="UPA00277">
    <property type="reaction ID" value="UER00407"/>
</dbReference>
<keyword evidence="3 14" id="KW-0285">Flavoprotein</keyword>
<evidence type="ECO:0000256" key="5">
    <source>
        <dbReference type="ARBA" id="ARBA00022679"/>
    </source>
</evidence>
<evidence type="ECO:0000256" key="1">
    <source>
        <dbReference type="ARBA" id="ARBA00004726"/>
    </source>
</evidence>
<dbReference type="GO" id="GO:0006747">
    <property type="term" value="P:FAD biosynthetic process"/>
    <property type="evidence" value="ECO:0007669"/>
    <property type="project" value="UniProtKB-UniRule"/>
</dbReference>
<keyword evidence="9 14" id="KW-0274">FAD</keyword>
<keyword evidence="4 14" id="KW-0288">FMN</keyword>
<sequence length="315" mass="36160">MISTTVVPQFEEGQKSVITLGKFDGLHRGHQKLIHRVLEIGKDGYQTVIFTFDVSPLVKLGKSNLKSLLTNEERAEMIEELGVDCLVECPFTDEVIHMEAEDFIKEFLVNRLHAACIVVGTDFRFGHERRGDVRMLEDMAGKYGYTVEIIEKERYENREISSTYIREELEKGNMETVSQLLGYTFFTKGEIVRGRQLGRTIGIPTTNIIPSTKKKFPPNGVYVTKSIIDGSVYQGITNVGYKPTVKENFLGVETYLFDCDADLYGKESEVLFFHFLRHEKKFGSMELLKEQLLKDNEMGREYFRLGYGQIKNFIL</sequence>
<accession>A0A1M4VPE2</accession>
<keyword evidence="8 14" id="KW-0418">Kinase</keyword>
<dbReference type="NCBIfam" id="TIGR00125">
    <property type="entry name" value="cyt_tran_rel"/>
    <property type="match status" value="1"/>
</dbReference>
<comment type="pathway">
    <text evidence="1 14">Cofactor biosynthesis; FAD biosynthesis; FAD from FMN: step 1/1.</text>
</comment>
<dbReference type="EC" id="2.7.7.2" evidence="14"/>